<dbReference type="InterPro" id="IPR010979">
    <property type="entry name" value="Ribosomal_uS13-like_H2TH"/>
</dbReference>
<dbReference type="GO" id="GO:0034039">
    <property type="term" value="F:8-oxo-7,8-dihydroguanine DNA N-glycosylase activity"/>
    <property type="evidence" value="ECO:0007669"/>
    <property type="project" value="TreeGrafter"/>
</dbReference>
<dbReference type="PROSITE" id="PS51068">
    <property type="entry name" value="FPG_CAT"/>
    <property type="match status" value="1"/>
</dbReference>
<evidence type="ECO:0000256" key="4">
    <source>
        <dbReference type="ARBA" id="ARBA00011245"/>
    </source>
</evidence>
<dbReference type="GO" id="GO:0003684">
    <property type="term" value="F:damaged DNA binding"/>
    <property type="evidence" value="ECO:0007669"/>
    <property type="project" value="InterPro"/>
</dbReference>
<evidence type="ECO:0000313" key="20">
    <source>
        <dbReference type="Proteomes" id="UP000229383"/>
    </source>
</evidence>
<dbReference type="Gene3D" id="3.20.190.10">
    <property type="entry name" value="MutM-like, N-terminal"/>
    <property type="match status" value="1"/>
</dbReference>
<dbReference type="InterPro" id="IPR015887">
    <property type="entry name" value="DNA_glyclase_Znf_dom_DNA_BS"/>
</dbReference>
<keyword evidence="9" id="KW-0862">Zinc</keyword>
<dbReference type="InterPro" id="IPR015886">
    <property type="entry name" value="H2TH_FPG"/>
</dbReference>
<evidence type="ECO:0000259" key="17">
    <source>
        <dbReference type="PROSITE" id="PS51066"/>
    </source>
</evidence>
<evidence type="ECO:0000256" key="9">
    <source>
        <dbReference type="ARBA" id="ARBA00022833"/>
    </source>
</evidence>
<dbReference type="InterPro" id="IPR010663">
    <property type="entry name" value="Znf_FPG/IleRS"/>
</dbReference>
<dbReference type="SUPFAM" id="SSF81624">
    <property type="entry name" value="N-terminal domain of MutM-like DNA repair proteins"/>
    <property type="match status" value="1"/>
</dbReference>
<dbReference type="GO" id="GO:0008270">
    <property type="term" value="F:zinc ion binding"/>
    <property type="evidence" value="ECO:0007669"/>
    <property type="project" value="UniProtKB-KW"/>
</dbReference>
<keyword evidence="6" id="KW-0227">DNA damage</keyword>
<evidence type="ECO:0000256" key="3">
    <source>
        <dbReference type="ARBA" id="ARBA00009409"/>
    </source>
</evidence>
<keyword evidence="10" id="KW-0238">DNA-binding</keyword>
<keyword evidence="13" id="KW-0511">Multifunctional enzyme</keyword>
<dbReference type="Pfam" id="PF06831">
    <property type="entry name" value="H2TH"/>
    <property type="match status" value="1"/>
</dbReference>
<keyword evidence="11" id="KW-0234">DNA repair</keyword>
<dbReference type="AlphaFoldDB" id="A0A2H0TFM0"/>
<dbReference type="Pfam" id="PF01149">
    <property type="entry name" value="Fapy_DNA_glyco"/>
    <property type="match status" value="1"/>
</dbReference>
<dbReference type="InterPro" id="IPR012319">
    <property type="entry name" value="FPG_cat"/>
</dbReference>
<evidence type="ECO:0000256" key="12">
    <source>
        <dbReference type="ARBA" id="ARBA00023239"/>
    </source>
</evidence>
<evidence type="ECO:0000256" key="7">
    <source>
        <dbReference type="ARBA" id="ARBA00022771"/>
    </source>
</evidence>
<accession>A0A2H0TFM0</accession>
<feature type="domain" description="FPG-type" evidence="17">
    <location>
        <begin position="246"/>
        <end position="280"/>
    </location>
</feature>
<dbReference type="SMART" id="SM01232">
    <property type="entry name" value="H2TH"/>
    <property type="match status" value="1"/>
</dbReference>
<dbReference type="Pfam" id="PF06827">
    <property type="entry name" value="zf-FPG_IleRS"/>
    <property type="match status" value="1"/>
</dbReference>
<organism evidence="19 20">
    <name type="scientific">Candidatus Niyogibacteria bacterium CG10_big_fil_rev_8_21_14_0_10_42_19</name>
    <dbReference type="NCBI Taxonomy" id="1974725"/>
    <lineage>
        <taxon>Bacteria</taxon>
        <taxon>Candidatus Niyogiibacteriota</taxon>
    </lineage>
</organism>
<dbReference type="FunFam" id="1.10.8.50:FF:000003">
    <property type="entry name" value="Formamidopyrimidine-DNA glycosylase"/>
    <property type="match status" value="1"/>
</dbReference>
<evidence type="ECO:0008006" key="21">
    <source>
        <dbReference type="Google" id="ProtNLM"/>
    </source>
</evidence>
<evidence type="ECO:0000313" key="19">
    <source>
        <dbReference type="EMBL" id="PIR70343.1"/>
    </source>
</evidence>
<evidence type="ECO:0000259" key="18">
    <source>
        <dbReference type="PROSITE" id="PS51068"/>
    </source>
</evidence>
<dbReference type="GO" id="GO:0006284">
    <property type="term" value="P:base-excision repair"/>
    <property type="evidence" value="ECO:0007669"/>
    <property type="project" value="InterPro"/>
</dbReference>
<dbReference type="PROSITE" id="PS01242">
    <property type="entry name" value="ZF_FPG_1"/>
    <property type="match status" value="1"/>
</dbReference>
<proteinExistence type="inferred from homology"/>
<evidence type="ECO:0000256" key="16">
    <source>
        <dbReference type="PROSITE-ProRule" id="PRU00391"/>
    </source>
</evidence>
<keyword evidence="12" id="KW-0456">Lyase</keyword>
<dbReference type="Gene3D" id="1.10.8.50">
    <property type="match status" value="1"/>
</dbReference>
<evidence type="ECO:0000256" key="1">
    <source>
        <dbReference type="ARBA" id="ARBA00001668"/>
    </source>
</evidence>
<dbReference type="SMART" id="SM00898">
    <property type="entry name" value="Fapy_DNA_glyco"/>
    <property type="match status" value="1"/>
</dbReference>
<dbReference type="PANTHER" id="PTHR22993:SF9">
    <property type="entry name" value="FORMAMIDOPYRIMIDINE-DNA GLYCOSYLASE"/>
    <property type="match status" value="1"/>
</dbReference>
<keyword evidence="5" id="KW-0479">Metal-binding</keyword>
<dbReference type="SUPFAM" id="SSF46946">
    <property type="entry name" value="S13-like H2TH domain"/>
    <property type="match status" value="1"/>
</dbReference>
<keyword evidence="14" id="KW-0326">Glycosidase</keyword>
<evidence type="ECO:0000256" key="10">
    <source>
        <dbReference type="ARBA" id="ARBA00023125"/>
    </source>
</evidence>
<evidence type="ECO:0000256" key="13">
    <source>
        <dbReference type="ARBA" id="ARBA00023268"/>
    </source>
</evidence>
<evidence type="ECO:0000256" key="6">
    <source>
        <dbReference type="ARBA" id="ARBA00022763"/>
    </source>
</evidence>
<comment type="similarity">
    <text evidence="3">Belongs to the FPG family.</text>
</comment>
<comment type="cofactor">
    <cofactor evidence="2">
        <name>Zn(2+)</name>
        <dbReference type="ChEBI" id="CHEBI:29105"/>
    </cofactor>
</comment>
<dbReference type="GO" id="GO:0140078">
    <property type="term" value="F:class I DNA-(apurinic or apyrimidinic site) endonuclease activity"/>
    <property type="evidence" value="ECO:0007669"/>
    <property type="project" value="UniProtKB-EC"/>
</dbReference>
<dbReference type="NCBIfam" id="NF002211">
    <property type="entry name" value="PRK01103.1"/>
    <property type="match status" value="1"/>
</dbReference>
<comment type="subunit">
    <text evidence="4">Monomer.</text>
</comment>
<reference evidence="20" key="1">
    <citation type="submission" date="2017-09" db="EMBL/GenBank/DDBJ databases">
        <title>Depth-based differentiation of microbial function through sediment-hosted aquifers and enrichment of novel symbionts in the deep terrestrial subsurface.</title>
        <authorList>
            <person name="Probst A.J."/>
            <person name="Ladd B."/>
            <person name="Jarett J.K."/>
            <person name="Geller-Mcgrath D.E."/>
            <person name="Sieber C.M.K."/>
            <person name="Emerson J.B."/>
            <person name="Anantharaman K."/>
            <person name="Thomas B.C."/>
            <person name="Malmstrom R."/>
            <person name="Stieglmeier M."/>
            <person name="Klingl A."/>
            <person name="Woyke T."/>
            <person name="Ryan C.M."/>
            <person name="Banfield J.F."/>
        </authorList>
    </citation>
    <scope>NUCLEOTIDE SEQUENCE [LARGE SCALE GENOMIC DNA]</scope>
</reference>
<evidence type="ECO:0000256" key="5">
    <source>
        <dbReference type="ARBA" id="ARBA00022723"/>
    </source>
</evidence>
<comment type="catalytic activity">
    <reaction evidence="1">
        <text>Hydrolysis of DNA containing ring-opened 7-methylguanine residues, releasing 2,6-diamino-4-hydroxy-5-(N-methyl)formamidopyrimidine.</text>
        <dbReference type="EC" id="3.2.2.23"/>
    </reaction>
</comment>
<dbReference type="InterPro" id="IPR000214">
    <property type="entry name" value="Znf_DNA_glyclase/AP_lyase"/>
</dbReference>
<dbReference type="PROSITE" id="PS51066">
    <property type="entry name" value="ZF_FPG_2"/>
    <property type="match status" value="1"/>
</dbReference>
<comment type="catalytic activity">
    <reaction evidence="15">
        <text>2'-deoxyribonucleotide-(2'-deoxyribose 5'-phosphate)-2'-deoxyribonucleotide-DNA = a 3'-end 2'-deoxyribonucleotide-(2,3-dehydro-2,3-deoxyribose 5'-phosphate)-DNA + a 5'-end 5'-phospho-2'-deoxyribonucleoside-DNA + H(+)</text>
        <dbReference type="Rhea" id="RHEA:66592"/>
        <dbReference type="Rhea" id="RHEA-COMP:13180"/>
        <dbReference type="Rhea" id="RHEA-COMP:16897"/>
        <dbReference type="Rhea" id="RHEA-COMP:17067"/>
        <dbReference type="ChEBI" id="CHEBI:15378"/>
        <dbReference type="ChEBI" id="CHEBI:136412"/>
        <dbReference type="ChEBI" id="CHEBI:157695"/>
        <dbReference type="ChEBI" id="CHEBI:167181"/>
        <dbReference type="EC" id="4.2.99.18"/>
    </reaction>
</comment>
<comment type="caution">
    <text evidence="19">The sequence shown here is derived from an EMBL/GenBank/DDBJ whole genome shotgun (WGS) entry which is preliminary data.</text>
</comment>
<evidence type="ECO:0000256" key="14">
    <source>
        <dbReference type="ARBA" id="ARBA00023295"/>
    </source>
</evidence>
<dbReference type="EMBL" id="PFCN01000023">
    <property type="protein sequence ID" value="PIR70343.1"/>
    <property type="molecule type" value="Genomic_DNA"/>
</dbReference>
<name>A0A2H0TFM0_9BACT</name>
<evidence type="ECO:0000256" key="2">
    <source>
        <dbReference type="ARBA" id="ARBA00001947"/>
    </source>
</evidence>
<protein>
    <recommendedName>
        <fullName evidence="21">DNA-formamidopyrimidine glycosylase</fullName>
    </recommendedName>
</protein>
<dbReference type="CDD" id="cd08966">
    <property type="entry name" value="EcFpg-like_N"/>
    <property type="match status" value="1"/>
</dbReference>
<dbReference type="PANTHER" id="PTHR22993">
    <property type="entry name" value="FORMAMIDOPYRIMIDINE-DNA GLYCOSYLASE"/>
    <property type="match status" value="1"/>
</dbReference>
<evidence type="ECO:0000256" key="11">
    <source>
        <dbReference type="ARBA" id="ARBA00023204"/>
    </source>
</evidence>
<evidence type="ECO:0000256" key="8">
    <source>
        <dbReference type="ARBA" id="ARBA00022801"/>
    </source>
</evidence>
<dbReference type="InterPro" id="IPR035937">
    <property type="entry name" value="FPG_N"/>
</dbReference>
<keyword evidence="7 16" id="KW-0863">Zinc-finger</keyword>
<feature type="domain" description="Formamidopyrimidine-DNA glycosylase catalytic" evidence="18">
    <location>
        <begin position="6"/>
        <end position="123"/>
    </location>
</feature>
<dbReference type="Proteomes" id="UP000229383">
    <property type="component" value="Unassembled WGS sequence"/>
</dbReference>
<dbReference type="NCBIfam" id="TIGR00577">
    <property type="entry name" value="fpg"/>
    <property type="match status" value="1"/>
</dbReference>
<dbReference type="InterPro" id="IPR020629">
    <property type="entry name" value="FPG_Glyclase"/>
</dbReference>
<sequence>MKNIMPELPEVEITKQKLIEQKIKGAVVEDFWTDRPQNLKLFSDIKIQKDIRGRKIISIERRGKVLFLGLSGRDKKNLAFHFRMSGRLILAEDVKKFKDTSTRAIVFLKGGKKILFRDPRKFGVIWYGGPDELKQDPYLGFLGPDMLEVTFRVFLERLKKRKGKIKSLLLDQKIVSGIGNIIADEALWYSKLHPETEIKKMSKAQIRKLYSDIRRVIHNIIKAGGTTLRDWAHPDGKEGGYEKVRRIYGRGKKNCFRCKNPVSRAVIAGRGTTFCPKCQKIDKVSTPAGGR</sequence>
<dbReference type="SUPFAM" id="SSF57716">
    <property type="entry name" value="Glucocorticoid receptor-like (DNA-binding domain)"/>
    <property type="match status" value="1"/>
</dbReference>
<gene>
    <name evidence="19" type="ORF">COU46_01890</name>
</gene>
<evidence type="ECO:0000256" key="15">
    <source>
        <dbReference type="ARBA" id="ARBA00044632"/>
    </source>
</evidence>
<keyword evidence="8" id="KW-0378">Hydrolase</keyword>